<protein>
    <submittedName>
        <fullName evidence="1">Uncharacterized protein</fullName>
    </submittedName>
</protein>
<dbReference type="EMBL" id="HACM01007036">
    <property type="protein sequence ID" value="CRZ07478.1"/>
    <property type="molecule type" value="Transcribed_RNA"/>
</dbReference>
<proteinExistence type="predicted"/>
<evidence type="ECO:0000313" key="1">
    <source>
        <dbReference type="EMBL" id="CRZ07478.1"/>
    </source>
</evidence>
<dbReference type="EMBL" id="HACM01007027">
    <property type="protein sequence ID" value="CRZ07469.1"/>
    <property type="molecule type" value="Transcribed_RNA"/>
</dbReference>
<reference evidence="1" key="1">
    <citation type="submission" date="2015-04" db="EMBL/GenBank/DDBJ databases">
        <title>The genome sequence of the plant pathogenic Rhizarian Plasmodiophora brassicae reveals insights in its biotrophic life cycle and the origin of chitin synthesis.</title>
        <authorList>
            <person name="Schwelm A."/>
            <person name="Fogelqvist J."/>
            <person name="Knaust A."/>
            <person name="Julke S."/>
            <person name="Lilja T."/>
            <person name="Dhandapani V."/>
            <person name="Bonilla-Rosso G."/>
            <person name="Karlsson M."/>
            <person name="Shevchenko A."/>
            <person name="Choi S.R."/>
            <person name="Kim H.G."/>
            <person name="Park J.Y."/>
            <person name="Lim Y.P."/>
            <person name="Ludwig-Muller J."/>
            <person name="Dixelius C."/>
        </authorList>
    </citation>
    <scope>NUCLEOTIDE SEQUENCE</scope>
    <source>
        <tissue evidence="1">Potato root galls</tissue>
    </source>
</reference>
<accession>A0A0H5QZR8</accession>
<sequence length="102" mass="11173">MDKLQAAVGGHLTIEDLPTQTAPSLTPPLSAKRIQLHLPTPTAESEYITGHRLSIDIGTDRPAEIGAAIENMCNRAVKNGLPACRRHRRYSITFSPTSKRRS</sequence>
<name>A0A0H5QZR8_9EUKA</name>
<dbReference type="AlphaFoldDB" id="A0A0H5QZR8"/>
<organism evidence="1">
    <name type="scientific">Spongospora subterranea</name>
    <dbReference type="NCBI Taxonomy" id="70186"/>
    <lineage>
        <taxon>Eukaryota</taxon>
        <taxon>Sar</taxon>
        <taxon>Rhizaria</taxon>
        <taxon>Endomyxa</taxon>
        <taxon>Phytomyxea</taxon>
        <taxon>Plasmodiophorida</taxon>
        <taxon>Plasmodiophoridae</taxon>
        <taxon>Spongospora</taxon>
    </lineage>
</organism>